<feature type="domain" description="MHD" evidence="5">
    <location>
        <begin position="245"/>
        <end position="610"/>
    </location>
</feature>
<gene>
    <name evidence="6" type="ORF">CANTEDRAFT_102482</name>
</gene>
<reference evidence="6 7" key="1">
    <citation type="journal article" date="2011" name="Proc. Natl. Acad. Sci. U.S.A.">
        <title>Comparative genomics of xylose-fermenting fungi for enhanced biofuel production.</title>
        <authorList>
            <person name="Wohlbach D.J."/>
            <person name="Kuo A."/>
            <person name="Sato T.K."/>
            <person name="Potts K.M."/>
            <person name="Salamov A.A."/>
            <person name="LaButti K.M."/>
            <person name="Sun H."/>
            <person name="Clum A."/>
            <person name="Pangilinan J.L."/>
            <person name="Lindquist E.A."/>
            <person name="Lucas S."/>
            <person name="Lapidus A."/>
            <person name="Jin M."/>
            <person name="Gunawan C."/>
            <person name="Balan V."/>
            <person name="Dale B.E."/>
            <person name="Jeffries T.W."/>
            <person name="Zinkel R."/>
            <person name="Barry K.W."/>
            <person name="Grigoriev I.V."/>
            <person name="Gasch A.P."/>
        </authorList>
    </citation>
    <scope>NUCLEOTIDE SEQUENCE [LARGE SCALE GENOMIC DNA]</scope>
    <source>
        <strain evidence="7">ATCC 10573 / BCRC 21748 / CBS 615 / JCM 9827 / NBRC 10315 / NRRL Y-1498 / VKM Y-70</strain>
    </source>
</reference>
<evidence type="ECO:0000259" key="5">
    <source>
        <dbReference type="PROSITE" id="PS51072"/>
    </source>
</evidence>
<organism evidence="7">
    <name type="scientific">Candida tenuis (strain ATCC 10573 / BCRC 21748 / CBS 615 / JCM 9827 / NBRC 10315 / NRRL Y-1498 / VKM Y-70)</name>
    <name type="common">Yeast</name>
    <name type="synonym">Yamadazyma tenuis</name>
    <dbReference type="NCBI Taxonomy" id="590646"/>
    <lineage>
        <taxon>Eukaryota</taxon>
        <taxon>Fungi</taxon>
        <taxon>Dikarya</taxon>
        <taxon>Ascomycota</taxon>
        <taxon>Saccharomycotina</taxon>
        <taxon>Pichiomycetes</taxon>
        <taxon>Debaryomycetaceae</taxon>
        <taxon>Yamadazyma</taxon>
    </lineage>
</organism>
<dbReference type="HOGENOM" id="CLU_026996_0_2_1"/>
<dbReference type="Gene3D" id="2.60.40.1170">
    <property type="entry name" value="Mu homology domain, subdomain B"/>
    <property type="match status" value="2"/>
</dbReference>
<dbReference type="OrthoDB" id="10259133at2759"/>
<dbReference type="GeneID" id="18245554"/>
<evidence type="ECO:0000256" key="4">
    <source>
        <dbReference type="SAM" id="MobiDB-lite"/>
    </source>
</evidence>
<dbReference type="PANTHER" id="PTHR10529">
    <property type="entry name" value="AP COMPLEX SUBUNIT MU"/>
    <property type="match status" value="1"/>
</dbReference>
<dbReference type="EMBL" id="GL996512">
    <property type="protein sequence ID" value="EGV66000.1"/>
    <property type="molecule type" value="Genomic_DNA"/>
</dbReference>
<feature type="region of interest" description="Disordered" evidence="4">
    <location>
        <begin position="168"/>
        <end position="201"/>
    </location>
</feature>
<dbReference type="GO" id="GO:0030117">
    <property type="term" value="C:membrane coat"/>
    <property type="evidence" value="ECO:0007669"/>
    <property type="project" value="UniProtKB-ARBA"/>
</dbReference>
<dbReference type="InterPro" id="IPR036168">
    <property type="entry name" value="AP2_Mu_C_sf"/>
</dbReference>
<dbReference type="PROSITE" id="PS51072">
    <property type="entry name" value="MHD"/>
    <property type="match status" value="1"/>
</dbReference>
<evidence type="ECO:0000256" key="2">
    <source>
        <dbReference type="ARBA" id="ARBA00022448"/>
    </source>
</evidence>
<feature type="region of interest" description="Disordered" evidence="4">
    <location>
        <begin position="511"/>
        <end position="531"/>
    </location>
</feature>
<dbReference type="InterPro" id="IPR011012">
    <property type="entry name" value="Longin-like_dom_sf"/>
</dbReference>
<evidence type="ECO:0000256" key="1">
    <source>
        <dbReference type="ARBA" id="ARBA00004308"/>
    </source>
</evidence>
<dbReference type="GO" id="GO:0012505">
    <property type="term" value="C:endomembrane system"/>
    <property type="evidence" value="ECO:0007669"/>
    <property type="project" value="UniProtKB-SubCell"/>
</dbReference>
<evidence type="ECO:0000256" key="3">
    <source>
        <dbReference type="ARBA" id="ARBA00023136"/>
    </source>
</evidence>
<dbReference type="KEGG" id="cten:18245554"/>
<keyword evidence="2" id="KW-0813">Transport</keyword>
<dbReference type="eggNOG" id="KOG0937">
    <property type="taxonomic scope" value="Eukaryota"/>
</dbReference>
<dbReference type="SUPFAM" id="SSF64356">
    <property type="entry name" value="SNARE-like"/>
    <property type="match status" value="1"/>
</dbReference>
<dbReference type="Proteomes" id="UP000000707">
    <property type="component" value="Unassembled WGS sequence"/>
</dbReference>
<dbReference type="Gene3D" id="3.30.450.60">
    <property type="match status" value="1"/>
</dbReference>
<proteinExistence type="predicted"/>
<accession>G3AZ39</accession>
<sequence>MVSAFYILHCADTELEYSSSEALLYRIFYEDIPDTQKVLNDFDVIYKKQSPSDRTPVIHHNGLNYIYLLRENGILLLVVTRRNVDVMLVVLFLHHFQELMKLYLCSGPESDTSARVLDKEVIIDNVYFIYELLDECIDAGVIQMTDYNILKEYIKVIPNRPHFELQTKEYSGSSSESDHDDDPDSRSKSNKSKQKNKDIKKIRSTHNQAVKADELVLEENYINSSIVRASSSAINWRPKGIYYAKNEIYVDIVENCEFLYDLEQQVILQNEVFGNCFVKCYLSGMPTCTLGFNETRISNIDSDEPIVEEVTERPDNQLILGEDQERDPDEDMELRDSVEDQELRAFKKHIPFRNIQFHQCVELDTIYKDNLMRFIPPDDKFILMSYHVEQQRQRRKLPLFMVKPLYRIDPTNRRLQVLCVLSTSFRKRLHGKDLKIKIPINPLLFDVLFDDNLKYKAEIGHVNFQVDSSELIWEIEQFSGNNPSIKMMAELPISDKVSDLTVSQIHSTIQNSAHSYHRTHESDEDDNESAKRELDKYYGVNGSKSSSIEEIQKSLTKIQSFNHVKLSYNIPMLSYTGLKLNYLKVDEQNLKYTCFPWVRYVTQSGRTNTTLLASKSTCTYRFKLGATCFEFK</sequence>
<dbReference type="InterPro" id="IPR028565">
    <property type="entry name" value="MHD"/>
</dbReference>
<dbReference type="InterPro" id="IPR027200">
    <property type="entry name" value="Apm2_N"/>
</dbReference>
<dbReference type="Pfam" id="PF00928">
    <property type="entry name" value="Adap_comp_sub"/>
    <property type="match status" value="1"/>
</dbReference>
<dbReference type="SUPFAM" id="SSF49447">
    <property type="entry name" value="Second domain of Mu2 adaptin subunit (ap50) of ap2 adaptor"/>
    <property type="match status" value="1"/>
</dbReference>
<comment type="subcellular location">
    <subcellularLocation>
        <location evidence="1">Endomembrane system</location>
    </subcellularLocation>
</comment>
<keyword evidence="3" id="KW-0472">Membrane</keyword>
<name>G3AZ39_CANTC</name>
<dbReference type="STRING" id="590646.G3AZ39"/>
<evidence type="ECO:0000313" key="7">
    <source>
        <dbReference type="Proteomes" id="UP000000707"/>
    </source>
</evidence>
<dbReference type="InterPro" id="IPR050431">
    <property type="entry name" value="Adaptor_comp_med_subunit"/>
</dbReference>
<evidence type="ECO:0000313" key="6">
    <source>
        <dbReference type="EMBL" id="EGV66000.1"/>
    </source>
</evidence>
<keyword evidence="7" id="KW-1185">Reference proteome</keyword>
<dbReference type="AlphaFoldDB" id="G3AZ39"/>
<protein>
    <submittedName>
        <fullName evidence="6">Clathrin adaptor, mu subunit</fullName>
    </submittedName>
</protein>
<dbReference type="CDD" id="cd14828">
    <property type="entry name" value="AP_Mu_N"/>
    <property type="match status" value="1"/>
</dbReference>